<dbReference type="SUPFAM" id="SSF48317">
    <property type="entry name" value="Acid phosphatase/Vanadium-dependent haloperoxidase"/>
    <property type="match status" value="1"/>
</dbReference>
<proteinExistence type="predicted"/>
<dbReference type="InterPro" id="IPR036938">
    <property type="entry name" value="PAP2/HPO_sf"/>
</dbReference>
<gene>
    <name evidence="3" type="ORF">GXW98_01100</name>
</gene>
<comment type="caution">
    <text evidence="3">The sequence shown here is derived from an EMBL/GenBank/DDBJ whole genome shotgun (WGS) entry which is preliminary data.</text>
</comment>
<protein>
    <submittedName>
        <fullName evidence="3">Phosphatase PAP2 family protein</fullName>
    </submittedName>
</protein>
<evidence type="ECO:0000313" key="4">
    <source>
        <dbReference type="Proteomes" id="UP000767327"/>
    </source>
</evidence>
<dbReference type="Proteomes" id="UP000767327">
    <property type="component" value="Unassembled WGS sequence"/>
</dbReference>
<dbReference type="Gene3D" id="1.20.144.10">
    <property type="entry name" value="Phosphatidic acid phosphatase type 2/haloperoxidase"/>
    <property type="match status" value="1"/>
</dbReference>
<sequence>MSNNSQTDSSVLGGVQEGTPVEDIASQLAQADPLTIRPRRSSRVLCIVIGVLFLCASGIVWWLGVRTVSGQEYDDLVWTHFRDAVPSWMAPVMGVFTSSFAAPVVVGVLSVISLVLIVLRKRWWMIGQFVVLIALCAVIPGILKSSLPRPQLINSLASQSNSAPSGHTMITCAAGAMLLCAVPRAWRAVCAVVAVALSFMMALSVVDGQWHRPSDTVMALLITVGLACIMLACTSRSGMDAPGTRASSASVQIVSSVMITAGTVALVYGMYVIWQIMPGLQFSAQWARSGAHVSFMVVQLGLSALGFGILLALRHLTAAPLSKIGLVGAPPAPPKNAAQSR</sequence>
<keyword evidence="1" id="KW-1133">Transmembrane helix</keyword>
<dbReference type="Pfam" id="PF01569">
    <property type="entry name" value="PAP2"/>
    <property type="match status" value="1"/>
</dbReference>
<evidence type="ECO:0000313" key="3">
    <source>
        <dbReference type="EMBL" id="NLT78872.1"/>
    </source>
</evidence>
<reference evidence="3" key="2">
    <citation type="submission" date="2020-01" db="EMBL/GenBank/DDBJ databases">
        <authorList>
            <person name="Campanaro S."/>
        </authorList>
    </citation>
    <scope>NUCLEOTIDE SEQUENCE</scope>
    <source>
        <strain evidence="3">AS01afH2WH_6</strain>
    </source>
</reference>
<organism evidence="3 4">
    <name type="scientific">Bifidobacterium crudilactis</name>
    <dbReference type="NCBI Taxonomy" id="327277"/>
    <lineage>
        <taxon>Bacteria</taxon>
        <taxon>Bacillati</taxon>
        <taxon>Actinomycetota</taxon>
        <taxon>Actinomycetes</taxon>
        <taxon>Bifidobacteriales</taxon>
        <taxon>Bifidobacteriaceae</taxon>
        <taxon>Bifidobacterium</taxon>
    </lineage>
</organism>
<dbReference type="AlphaFoldDB" id="A0A971CY01"/>
<evidence type="ECO:0000256" key="1">
    <source>
        <dbReference type="SAM" id="Phobius"/>
    </source>
</evidence>
<dbReference type="InterPro" id="IPR000326">
    <property type="entry name" value="PAP2/HPO"/>
</dbReference>
<feature type="transmembrane region" description="Helical" evidence="1">
    <location>
        <begin position="253"/>
        <end position="274"/>
    </location>
</feature>
<feature type="transmembrane region" description="Helical" evidence="1">
    <location>
        <begin position="216"/>
        <end position="233"/>
    </location>
</feature>
<dbReference type="EMBL" id="JAAXZR010000006">
    <property type="protein sequence ID" value="NLT78872.1"/>
    <property type="molecule type" value="Genomic_DNA"/>
</dbReference>
<feature type="transmembrane region" description="Helical" evidence="1">
    <location>
        <begin position="88"/>
        <end position="116"/>
    </location>
</feature>
<name>A0A971CY01_9BIFI</name>
<dbReference type="RefSeq" id="WP_273172264.1">
    <property type="nucleotide sequence ID" value="NZ_JAAXZR010000006.1"/>
</dbReference>
<feature type="transmembrane region" description="Helical" evidence="1">
    <location>
        <begin position="294"/>
        <end position="313"/>
    </location>
</feature>
<feature type="domain" description="Phosphatidic acid phosphatase type 2/haloperoxidase" evidence="2">
    <location>
        <begin position="129"/>
        <end position="236"/>
    </location>
</feature>
<feature type="transmembrane region" description="Helical" evidence="1">
    <location>
        <begin position="189"/>
        <end position="210"/>
    </location>
</feature>
<keyword evidence="1" id="KW-0472">Membrane</keyword>
<accession>A0A971CY01</accession>
<reference evidence="3" key="1">
    <citation type="journal article" date="2020" name="Biotechnol. Biofuels">
        <title>New insights from the biogas microbiome by comprehensive genome-resolved metagenomics of nearly 1600 species originating from multiple anaerobic digesters.</title>
        <authorList>
            <person name="Campanaro S."/>
            <person name="Treu L."/>
            <person name="Rodriguez-R L.M."/>
            <person name="Kovalovszki A."/>
            <person name="Ziels R.M."/>
            <person name="Maus I."/>
            <person name="Zhu X."/>
            <person name="Kougias P.G."/>
            <person name="Basile A."/>
            <person name="Luo G."/>
            <person name="Schluter A."/>
            <person name="Konstantinidis K.T."/>
            <person name="Angelidaki I."/>
        </authorList>
    </citation>
    <scope>NUCLEOTIDE SEQUENCE</scope>
    <source>
        <strain evidence="3">AS01afH2WH_6</strain>
    </source>
</reference>
<evidence type="ECO:0000259" key="2">
    <source>
        <dbReference type="Pfam" id="PF01569"/>
    </source>
</evidence>
<keyword evidence="1" id="KW-0812">Transmembrane</keyword>
<feature type="transmembrane region" description="Helical" evidence="1">
    <location>
        <begin position="44"/>
        <end position="64"/>
    </location>
</feature>
<feature type="transmembrane region" description="Helical" evidence="1">
    <location>
        <begin position="123"/>
        <end position="143"/>
    </location>
</feature>
<feature type="transmembrane region" description="Helical" evidence="1">
    <location>
        <begin position="163"/>
        <end position="182"/>
    </location>
</feature>